<feature type="domain" description="TM2" evidence="6">
    <location>
        <begin position="21"/>
        <end position="70"/>
    </location>
</feature>
<keyword evidence="4 5" id="KW-0472">Membrane</keyword>
<dbReference type="InterPro" id="IPR050932">
    <property type="entry name" value="TM2D1-3-like"/>
</dbReference>
<evidence type="ECO:0000256" key="3">
    <source>
        <dbReference type="ARBA" id="ARBA00022989"/>
    </source>
</evidence>
<dbReference type="PROSITE" id="PS00968">
    <property type="entry name" value="ANTENNA_COMP_ALPHA"/>
    <property type="match status" value="1"/>
</dbReference>
<dbReference type="AlphaFoldDB" id="A0A1S2VD13"/>
<dbReference type="InterPro" id="IPR002361">
    <property type="entry name" value="Antenna_alpha_CS"/>
</dbReference>
<dbReference type="InterPro" id="IPR007829">
    <property type="entry name" value="TM2"/>
</dbReference>
<keyword evidence="2 5" id="KW-0812">Transmembrane</keyword>
<feature type="transmembrane region" description="Helical" evidence="5">
    <location>
        <begin position="23"/>
        <end position="43"/>
    </location>
</feature>
<dbReference type="Proteomes" id="UP000181790">
    <property type="component" value="Unassembled WGS sequence"/>
</dbReference>
<evidence type="ECO:0000313" key="8">
    <source>
        <dbReference type="Proteomes" id="UP000181790"/>
    </source>
</evidence>
<dbReference type="GO" id="GO:0019684">
    <property type="term" value="P:photosynthesis, light reaction"/>
    <property type="evidence" value="ECO:0007669"/>
    <property type="project" value="InterPro"/>
</dbReference>
<keyword evidence="8" id="KW-1185">Reference proteome</keyword>
<dbReference type="Pfam" id="PF05154">
    <property type="entry name" value="TM2"/>
    <property type="match status" value="1"/>
</dbReference>
<comment type="subcellular location">
    <subcellularLocation>
        <location evidence="1">Membrane</location>
        <topology evidence="1">Multi-pass membrane protein</topology>
    </subcellularLocation>
</comment>
<accession>A0A1S2VD13</accession>
<dbReference type="GO" id="GO:0019866">
    <property type="term" value="C:organelle inner membrane"/>
    <property type="evidence" value="ECO:0007669"/>
    <property type="project" value="InterPro"/>
</dbReference>
<dbReference type="EMBL" id="MORL01000027">
    <property type="protein sequence ID" value="OIN56195.1"/>
    <property type="molecule type" value="Genomic_DNA"/>
</dbReference>
<evidence type="ECO:0000256" key="1">
    <source>
        <dbReference type="ARBA" id="ARBA00004141"/>
    </source>
</evidence>
<evidence type="ECO:0000256" key="5">
    <source>
        <dbReference type="SAM" id="Phobius"/>
    </source>
</evidence>
<evidence type="ECO:0000256" key="4">
    <source>
        <dbReference type="ARBA" id="ARBA00023136"/>
    </source>
</evidence>
<sequence length="93" mass="10253">MQTTEAATSLAQPAKVKASDQKFVPALLLNLFLGGFGIHRLYLGTKPLTWIGYILTCGGIFGIVPLVDLIVIIINNENLSQFVDNPKFFMWAK</sequence>
<evidence type="ECO:0000313" key="7">
    <source>
        <dbReference type="EMBL" id="OIN56195.1"/>
    </source>
</evidence>
<dbReference type="PANTHER" id="PTHR21016:SF25">
    <property type="entry name" value="TM2 DOMAIN-CONTAINING PROTEIN DDB_G0277895-RELATED"/>
    <property type="match status" value="1"/>
</dbReference>
<evidence type="ECO:0000259" key="6">
    <source>
        <dbReference type="Pfam" id="PF05154"/>
    </source>
</evidence>
<evidence type="ECO:0000256" key="2">
    <source>
        <dbReference type="ARBA" id="ARBA00022692"/>
    </source>
</evidence>
<reference evidence="7 8" key="1">
    <citation type="submission" date="2016-10" db="EMBL/GenBank/DDBJ databases">
        <title>Arsenicibacter rosenii gen. nov., sp. nov., an efficient arsenic-methylating bacterium isolated from an arsenic-contaminated paddy soil.</title>
        <authorList>
            <person name="Huang K."/>
        </authorList>
    </citation>
    <scope>NUCLEOTIDE SEQUENCE [LARGE SCALE GENOMIC DNA]</scope>
    <source>
        <strain evidence="7 8">SM-1</strain>
    </source>
</reference>
<gene>
    <name evidence="7" type="ORF">BLX24_26135</name>
</gene>
<name>A0A1S2VD13_9BACT</name>
<dbReference type="GO" id="GO:0030077">
    <property type="term" value="C:plasma membrane light-harvesting complex"/>
    <property type="evidence" value="ECO:0007669"/>
    <property type="project" value="InterPro"/>
</dbReference>
<feature type="transmembrane region" description="Helical" evidence="5">
    <location>
        <begin position="50"/>
        <end position="74"/>
    </location>
</feature>
<proteinExistence type="predicted"/>
<dbReference type="PANTHER" id="PTHR21016">
    <property type="entry name" value="BETA-AMYLOID BINDING PROTEIN-RELATED"/>
    <property type="match status" value="1"/>
</dbReference>
<organism evidence="7 8">
    <name type="scientific">Arsenicibacter rosenii</name>
    <dbReference type="NCBI Taxonomy" id="1750698"/>
    <lineage>
        <taxon>Bacteria</taxon>
        <taxon>Pseudomonadati</taxon>
        <taxon>Bacteroidota</taxon>
        <taxon>Cytophagia</taxon>
        <taxon>Cytophagales</taxon>
        <taxon>Spirosomataceae</taxon>
        <taxon>Arsenicibacter</taxon>
    </lineage>
</organism>
<comment type="caution">
    <text evidence="7">The sequence shown here is derived from an EMBL/GenBank/DDBJ whole genome shotgun (WGS) entry which is preliminary data.</text>
</comment>
<protein>
    <recommendedName>
        <fullName evidence="6">TM2 domain-containing protein</fullName>
    </recommendedName>
</protein>
<keyword evidence="3 5" id="KW-1133">Transmembrane helix</keyword>